<organism evidence="14 15">
    <name type="scientific">Undibacterium squillarum</name>
    <dbReference type="NCBI Taxonomy" id="1131567"/>
    <lineage>
        <taxon>Bacteria</taxon>
        <taxon>Pseudomonadati</taxon>
        <taxon>Pseudomonadota</taxon>
        <taxon>Betaproteobacteria</taxon>
        <taxon>Burkholderiales</taxon>
        <taxon>Oxalobacteraceae</taxon>
        <taxon>Undibacterium</taxon>
    </lineage>
</organism>
<keyword evidence="4 10" id="KW-0132">Cell division</keyword>
<gene>
    <name evidence="10 14" type="primary">xerC</name>
    <name evidence="14" type="ORF">GCM10010946_14890</name>
</gene>
<evidence type="ECO:0000256" key="10">
    <source>
        <dbReference type="HAMAP-Rule" id="MF_01808"/>
    </source>
</evidence>
<accession>A0ABQ2XWH3</accession>
<evidence type="ECO:0000256" key="1">
    <source>
        <dbReference type="ARBA" id="ARBA00004496"/>
    </source>
</evidence>
<dbReference type="InterPro" id="IPR002104">
    <property type="entry name" value="Integrase_catalytic"/>
</dbReference>
<dbReference type="InterPro" id="IPR044068">
    <property type="entry name" value="CB"/>
</dbReference>
<dbReference type="Pfam" id="PF00589">
    <property type="entry name" value="Phage_integrase"/>
    <property type="match status" value="1"/>
</dbReference>
<feature type="active site" evidence="10">
    <location>
        <position position="249"/>
    </location>
</feature>
<name>A0ABQ2XWH3_9BURK</name>
<evidence type="ECO:0000256" key="3">
    <source>
        <dbReference type="ARBA" id="ARBA00022490"/>
    </source>
</evidence>
<dbReference type="InterPro" id="IPR013762">
    <property type="entry name" value="Integrase-like_cat_sf"/>
</dbReference>
<keyword evidence="15" id="KW-1185">Reference proteome</keyword>
<evidence type="ECO:0000313" key="15">
    <source>
        <dbReference type="Proteomes" id="UP000653343"/>
    </source>
</evidence>
<dbReference type="InterPro" id="IPR004107">
    <property type="entry name" value="Integrase_SAM-like_N"/>
</dbReference>
<keyword evidence="9 10" id="KW-0131">Cell cycle</keyword>
<feature type="active site" evidence="10">
    <location>
        <position position="180"/>
    </location>
</feature>
<dbReference type="Gene3D" id="1.10.443.10">
    <property type="entry name" value="Intergrase catalytic core"/>
    <property type="match status" value="1"/>
</dbReference>
<dbReference type="HAMAP" id="MF_01808">
    <property type="entry name" value="Recomb_XerC_XerD"/>
    <property type="match status" value="1"/>
</dbReference>
<keyword evidence="6 10" id="KW-0229">DNA integration</keyword>
<evidence type="ECO:0000256" key="11">
    <source>
        <dbReference type="NCBIfam" id="TIGR02224"/>
    </source>
</evidence>
<feature type="active site" evidence="10">
    <location>
        <position position="275"/>
    </location>
</feature>
<dbReference type="Pfam" id="PF02899">
    <property type="entry name" value="Phage_int_SAM_1"/>
    <property type="match status" value="1"/>
</dbReference>
<comment type="similarity">
    <text evidence="2 10">Belongs to the 'phage' integrase family. XerC subfamily.</text>
</comment>
<feature type="active site" description="O-(3'-phospho-DNA)-tyrosine intermediate" evidence="10">
    <location>
        <position position="284"/>
    </location>
</feature>
<comment type="caution">
    <text evidence="14">The sequence shown here is derived from an EMBL/GenBank/DDBJ whole genome shotgun (WGS) entry which is preliminary data.</text>
</comment>
<feature type="domain" description="Tyr recombinase" evidence="12">
    <location>
        <begin position="105"/>
        <end position="297"/>
    </location>
</feature>
<dbReference type="SUPFAM" id="SSF47823">
    <property type="entry name" value="lambda integrase-like, N-terminal domain"/>
    <property type="match status" value="1"/>
</dbReference>
<keyword evidence="7 10" id="KW-0238">DNA-binding</keyword>
<dbReference type="InterPro" id="IPR011931">
    <property type="entry name" value="Recomb_XerC"/>
</dbReference>
<comment type="subcellular location">
    <subcellularLocation>
        <location evidence="1 10">Cytoplasm</location>
    </subcellularLocation>
</comment>
<comment type="subunit">
    <text evidence="10">Forms a cyclic heterotetrameric complex composed of two molecules of XerC and two molecules of XerD.</text>
</comment>
<dbReference type="CDD" id="cd00798">
    <property type="entry name" value="INT_XerDC_C"/>
    <property type="match status" value="1"/>
</dbReference>
<evidence type="ECO:0000256" key="5">
    <source>
        <dbReference type="ARBA" id="ARBA00022829"/>
    </source>
</evidence>
<evidence type="ECO:0000256" key="8">
    <source>
        <dbReference type="ARBA" id="ARBA00023172"/>
    </source>
</evidence>
<evidence type="ECO:0000259" key="13">
    <source>
        <dbReference type="PROSITE" id="PS51900"/>
    </source>
</evidence>
<reference evidence="15" key="1">
    <citation type="journal article" date="2019" name="Int. J. Syst. Evol. Microbiol.">
        <title>The Global Catalogue of Microorganisms (GCM) 10K type strain sequencing project: providing services to taxonomists for standard genome sequencing and annotation.</title>
        <authorList>
            <consortium name="The Broad Institute Genomics Platform"/>
            <consortium name="The Broad Institute Genome Sequencing Center for Infectious Disease"/>
            <person name="Wu L."/>
            <person name="Ma J."/>
        </authorList>
    </citation>
    <scope>NUCLEOTIDE SEQUENCE [LARGE SCALE GENOMIC DNA]</scope>
    <source>
        <strain evidence="15">KCTC 23917</strain>
    </source>
</reference>
<feature type="active site" evidence="10">
    <location>
        <position position="145"/>
    </location>
</feature>
<keyword evidence="5 10" id="KW-0159">Chromosome partition</keyword>
<keyword evidence="3 10" id="KW-0963">Cytoplasm</keyword>
<evidence type="ECO:0000256" key="7">
    <source>
        <dbReference type="ARBA" id="ARBA00023125"/>
    </source>
</evidence>
<comment type="function">
    <text evidence="10">Site-specific tyrosine recombinase, which acts by catalyzing the cutting and rejoining of the recombining DNA molecules. The XerC-XerD complex is essential to convert dimers of the bacterial chromosome into monomers to permit their segregation at cell division. It also contributes to the segregational stability of plasmids.</text>
</comment>
<evidence type="ECO:0000256" key="9">
    <source>
        <dbReference type="ARBA" id="ARBA00023306"/>
    </source>
</evidence>
<dbReference type="InterPro" id="IPR010998">
    <property type="entry name" value="Integrase_recombinase_N"/>
</dbReference>
<dbReference type="NCBIfam" id="TIGR02224">
    <property type="entry name" value="recomb_XerC"/>
    <property type="match status" value="1"/>
</dbReference>
<dbReference type="EMBL" id="BMYU01000003">
    <property type="protein sequence ID" value="GGX37817.1"/>
    <property type="molecule type" value="Genomic_DNA"/>
</dbReference>
<evidence type="ECO:0000313" key="14">
    <source>
        <dbReference type="EMBL" id="GGX37817.1"/>
    </source>
</evidence>
<dbReference type="Gene3D" id="1.10.150.130">
    <property type="match status" value="1"/>
</dbReference>
<dbReference type="Proteomes" id="UP000653343">
    <property type="component" value="Unassembled WGS sequence"/>
</dbReference>
<dbReference type="PANTHER" id="PTHR30349:SF81">
    <property type="entry name" value="TYROSINE RECOMBINASE XERC"/>
    <property type="match status" value="1"/>
</dbReference>
<sequence length="305" mass="34273">MGLSADFQSYLSQLRFERKLSERTVDAYTRDLALLETLLEGQSYLQLQTAQARRLVARLHQRALNPRSIARILSGWRGFYQWLCEQDKLAANPLLGVRPPKIRKPLPEALSVDDAVRLVASGSDETPDDLANKAMFELLYSSGLRVSELCSLDVTAVRDGDYQSAGWIDFSEGMVMVTGKGNKQRMVPVGKAALQALRLWLDARGERLGHDPYPLFLSQRGKRITPRMVQQRIKQHAQMLGIPADVHPHMMRHSFASHMLQSSGDLRAVQEMLGHSSLASTQVYTALDFQHLAAVYDKAHPRAKK</sequence>
<dbReference type="InterPro" id="IPR011010">
    <property type="entry name" value="DNA_brk_join_enz"/>
</dbReference>
<keyword evidence="8 10" id="KW-0233">DNA recombination</keyword>
<dbReference type="SUPFAM" id="SSF56349">
    <property type="entry name" value="DNA breaking-rejoining enzymes"/>
    <property type="match status" value="1"/>
</dbReference>
<dbReference type="PANTHER" id="PTHR30349">
    <property type="entry name" value="PHAGE INTEGRASE-RELATED"/>
    <property type="match status" value="1"/>
</dbReference>
<evidence type="ECO:0000256" key="6">
    <source>
        <dbReference type="ARBA" id="ARBA00022908"/>
    </source>
</evidence>
<dbReference type="InterPro" id="IPR023009">
    <property type="entry name" value="Tyrosine_recombinase_XerC/XerD"/>
</dbReference>
<feature type="domain" description="Core-binding (CB)" evidence="13">
    <location>
        <begin position="1"/>
        <end position="84"/>
    </location>
</feature>
<dbReference type="InterPro" id="IPR050090">
    <property type="entry name" value="Tyrosine_recombinase_XerCD"/>
</dbReference>
<feature type="active site" evidence="10">
    <location>
        <position position="252"/>
    </location>
</feature>
<dbReference type="PROSITE" id="PS51898">
    <property type="entry name" value="TYR_RECOMBINASE"/>
    <property type="match status" value="1"/>
</dbReference>
<evidence type="ECO:0000256" key="2">
    <source>
        <dbReference type="ARBA" id="ARBA00006657"/>
    </source>
</evidence>
<proteinExistence type="inferred from homology"/>
<dbReference type="PROSITE" id="PS51900">
    <property type="entry name" value="CB"/>
    <property type="match status" value="1"/>
</dbReference>
<protein>
    <recommendedName>
        <fullName evidence="10 11">Tyrosine recombinase XerC</fullName>
    </recommendedName>
</protein>
<evidence type="ECO:0000259" key="12">
    <source>
        <dbReference type="PROSITE" id="PS51898"/>
    </source>
</evidence>
<evidence type="ECO:0000256" key="4">
    <source>
        <dbReference type="ARBA" id="ARBA00022618"/>
    </source>
</evidence>